<dbReference type="InterPro" id="IPR050194">
    <property type="entry name" value="Glycosyltransferase_grp1"/>
</dbReference>
<reference evidence="3" key="1">
    <citation type="submission" date="2014-04" db="EMBL/GenBank/DDBJ databases">
        <authorList>
            <person name="Harrison E."/>
        </authorList>
    </citation>
    <scope>NUCLEOTIDE SEQUENCE</scope>
    <source>
        <strain evidence="3">4463/52</strain>
    </source>
</reference>
<evidence type="ECO:0000259" key="1">
    <source>
        <dbReference type="Pfam" id="PF00534"/>
    </source>
</evidence>
<evidence type="ECO:0000313" key="3">
    <source>
        <dbReference type="EMBL" id="BAT24124.1"/>
    </source>
</evidence>
<dbReference type="GO" id="GO:0016757">
    <property type="term" value="F:glycosyltransferase activity"/>
    <property type="evidence" value="ECO:0007669"/>
    <property type="project" value="InterPro"/>
</dbReference>
<feature type="domain" description="Glycosyltransferase subfamily 4-like N-terminal" evidence="2">
    <location>
        <begin position="47"/>
        <end position="196"/>
    </location>
</feature>
<dbReference type="AlphaFoldDB" id="A0A0P0YSE7"/>
<dbReference type="InterPro" id="IPR001296">
    <property type="entry name" value="Glyco_trans_1"/>
</dbReference>
<dbReference type="Pfam" id="PF13439">
    <property type="entry name" value="Glyco_transf_4"/>
    <property type="match status" value="1"/>
</dbReference>
<proteinExistence type="predicted"/>
<keyword evidence="3" id="KW-0808">Transferase</keyword>
<protein>
    <submittedName>
        <fullName evidence="3">Glycosyl transferase</fullName>
    </submittedName>
</protein>
<evidence type="ECO:0000259" key="2">
    <source>
        <dbReference type="Pfam" id="PF13439"/>
    </source>
</evidence>
<feature type="domain" description="Glycosyl transferase family 1" evidence="1">
    <location>
        <begin position="214"/>
        <end position="335"/>
    </location>
</feature>
<dbReference type="PANTHER" id="PTHR45947">
    <property type="entry name" value="SULFOQUINOVOSYL TRANSFERASE SQD2"/>
    <property type="match status" value="1"/>
</dbReference>
<dbReference type="InterPro" id="IPR028098">
    <property type="entry name" value="Glyco_trans_4-like_N"/>
</dbReference>
<accession>A0A0P0YSE7</accession>
<dbReference type="PANTHER" id="PTHR45947:SF13">
    <property type="entry name" value="TRANSFERASE"/>
    <property type="match status" value="1"/>
</dbReference>
<dbReference type="EMBL" id="AB924597">
    <property type="protein sequence ID" value="BAT24124.1"/>
    <property type="molecule type" value="Genomic_DNA"/>
</dbReference>
<dbReference type="SUPFAM" id="SSF53756">
    <property type="entry name" value="UDP-Glycosyltransferase/glycogen phosphorylase"/>
    <property type="match status" value="1"/>
</dbReference>
<dbReference type="Gene3D" id="3.40.50.2000">
    <property type="entry name" value="Glycogen Phosphorylase B"/>
    <property type="match status" value="2"/>
</dbReference>
<sequence length="385" mass="44400">MKILHVSDSFDGGGAEAVFRDTIKVSESLGNTNYIIYSDEKTDPISYIYSFKNYKRIKKILNNKPDIIHLHSYYHYLSPSVLHAIRKYKEKNACKVIFTAHDYHFICPNSGFQYFKNNQRYNFDAFAGSLKLPNGGLYDHRGIAYSMLKYVQHKLAYDVMRLDDVIDIIISPSAFLKQVFENYGVKKKINVIRNPVSFPASDERSTILESNESNRTVRLVYAGRLSEEKGILEFFSVLNERTTIEVIFDIFGDGSLRQLLESVPVRKNLIVNFKGAVTREKLVHNLKNYDIFVLPSIWYENAPISIIEAAAAGLPVICPGYGGLREMAELTKRYGFFEYNSKSELDTLLLESKRFSGQNYLLDKDEFSYENYKLKLRALYKECKI</sequence>
<gene>
    <name evidence="3" type="primary">wcaO</name>
</gene>
<reference evidence="3" key="2">
    <citation type="journal article" date="2015" name="Sci. Rep.">
        <title>Genetic analysis of capsular polysaccharide synthesis gene clusters in 79 capsular types of Klebsiella spp.</title>
        <authorList>
            <person name="Pan Y.J."/>
            <person name="Lin T.L."/>
            <person name="Chen C.T."/>
            <person name="Chen Y.Y."/>
            <person name="Hsieh P.F."/>
            <person name="Hsu C.R."/>
            <person name="Wu M.C."/>
            <person name="Wang J.T."/>
        </authorList>
    </citation>
    <scope>NUCLEOTIDE SEQUENCE</scope>
    <source>
        <strain evidence="3">4463/52</strain>
    </source>
</reference>
<organism evidence="3">
    <name type="scientific">Klebsiella sp. 4463/52</name>
    <dbReference type="NCBI Taxonomy" id="1497830"/>
    <lineage>
        <taxon>Bacteria</taxon>
        <taxon>Pseudomonadati</taxon>
        <taxon>Pseudomonadota</taxon>
        <taxon>Gammaproteobacteria</taxon>
        <taxon>Enterobacterales</taxon>
        <taxon>Enterobacteriaceae</taxon>
        <taxon>Klebsiella/Raoultella group</taxon>
        <taxon>Klebsiella</taxon>
    </lineage>
</organism>
<name>A0A0P0YSE7_9ENTR</name>
<dbReference type="Pfam" id="PF00534">
    <property type="entry name" value="Glycos_transf_1"/>
    <property type="match status" value="1"/>
</dbReference>